<keyword evidence="2 4" id="KW-0560">Oxidoreductase</keyword>
<organism evidence="6">
    <name type="scientific">Thermomicrobium roseum</name>
    <dbReference type="NCBI Taxonomy" id="500"/>
    <lineage>
        <taxon>Bacteria</taxon>
        <taxon>Pseudomonadati</taxon>
        <taxon>Thermomicrobiota</taxon>
        <taxon>Thermomicrobia</taxon>
        <taxon>Thermomicrobiales</taxon>
        <taxon>Thermomicrobiaceae</taxon>
        <taxon>Thermomicrobium</taxon>
    </lineage>
</organism>
<dbReference type="PIRSF" id="PIRSF006815">
    <property type="entry name" value="GcvPA"/>
    <property type="match status" value="1"/>
</dbReference>
<name>A0A7C2BDC8_THERO</name>
<gene>
    <name evidence="4" type="primary">gcvPA</name>
    <name evidence="6" type="ORF">ENP47_04615</name>
</gene>
<dbReference type="NCBIfam" id="NF001696">
    <property type="entry name" value="PRK00451.1"/>
    <property type="match status" value="1"/>
</dbReference>
<dbReference type="PANTHER" id="PTHR42806">
    <property type="entry name" value="GLYCINE CLEAVAGE SYSTEM P-PROTEIN"/>
    <property type="match status" value="1"/>
</dbReference>
<dbReference type="InterPro" id="IPR020581">
    <property type="entry name" value="GDC_P"/>
</dbReference>
<proteinExistence type="inferred from homology"/>
<dbReference type="Pfam" id="PF02347">
    <property type="entry name" value="GDC-P"/>
    <property type="match status" value="1"/>
</dbReference>
<dbReference type="EMBL" id="DSJL01000009">
    <property type="protein sequence ID" value="HEF64866.1"/>
    <property type="molecule type" value="Genomic_DNA"/>
</dbReference>
<comment type="similarity">
    <text evidence="4">Belongs to the GcvP family. N-terminal subunit subfamily.</text>
</comment>
<evidence type="ECO:0000256" key="4">
    <source>
        <dbReference type="HAMAP-Rule" id="MF_00712"/>
    </source>
</evidence>
<dbReference type="InterPro" id="IPR015422">
    <property type="entry name" value="PyrdxlP-dep_Trfase_small"/>
</dbReference>
<dbReference type="GO" id="GO:0019464">
    <property type="term" value="P:glycine decarboxylation via glycine cleavage system"/>
    <property type="evidence" value="ECO:0007669"/>
    <property type="project" value="UniProtKB-UniRule"/>
</dbReference>
<protein>
    <recommendedName>
        <fullName evidence="4">Probable glycine dehydrogenase (decarboxylating) subunit 1</fullName>
        <ecNumber evidence="4">1.4.4.2</ecNumber>
    </recommendedName>
    <alternativeName>
        <fullName evidence="4">Glycine cleavage system P-protein subunit 1</fullName>
    </alternativeName>
    <alternativeName>
        <fullName evidence="4">Glycine decarboxylase subunit 1</fullName>
    </alternativeName>
    <alternativeName>
        <fullName evidence="4">Glycine dehydrogenase (aminomethyl-transferring) subunit 1</fullName>
    </alternativeName>
</protein>
<evidence type="ECO:0000259" key="5">
    <source>
        <dbReference type="Pfam" id="PF02347"/>
    </source>
</evidence>
<comment type="catalytic activity">
    <reaction evidence="3 4">
        <text>N(6)-[(R)-lipoyl]-L-lysyl-[glycine-cleavage complex H protein] + glycine + H(+) = N(6)-[(R)-S(8)-aminomethyldihydrolipoyl]-L-lysyl-[glycine-cleavage complex H protein] + CO2</text>
        <dbReference type="Rhea" id="RHEA:24304"/>
        <dbReference type="Rhea" id="RHEA-COMP:10494"/>
        <dbReference type="Rhea" id="RHEA-COMP:10495"/>
        <dbReference type="ChEBI" id="CHEBI:15378"/>
        <dbReference type="ChEBI" id="CHEBI:16526"/>
        <dbReference type="ChEBI" id="CHEBI:57305"/>
        <dbReference type="ChEBI" id="CHEBI:83099"/>
        <dbReference type="ChEBI" id="CHEBI:83143"/>
        <dbReference type="EC" id="1.4.4.2"/>
    </reaction>
</comment>
<evidence type="ECO:0000256" key="2">
    <source>
        <dbReference type="ARBA" id="ARBA00023002"/>
    </source>
</evidence>
<comment type="subunit">
    <text evidence="4">The glycine cleavage system is composed of four proteins: P, T, L and H. In this organism, the P 'protein' is a heterodimer of two subunits.</text>
</comment>
<dbReference type="PANTHER" id="PTHR42806:SF1">
    <property type="entry name" value="GLYCINE DEHYDROGENASE (DECARBOXYLATING)"/>
    <property type="match status" value="1"/>
</dbReference>
<evidence type="ECO:0000313" key="6">
    <source>
        <dbReference type="EMBL" id="HEF64866.1"/>
    </source>
</evidence>
<dbReference type="Gene3D" id="3.90.1150.10">
    <property type="entry name" value="Aspartate Aminotransferase, domain 1"/>
    <property type="match status" value="1"/>
</dbReference>
<dbReference type="InterPro" id="IPR049315">
    <property type="entry name" value="GDC-P_N"/>
</dbReference>
<comment type="function">
    <text evidence="1 4">The glycine cleavage system catalyzes the degradation of glycine. The P protein binds the alpha-amino group of glycine through its pyridoxal phosphate cofactor; CO(2) is released and the remaining methylamine moiety is then transferred to the lipoamide cofactor of the H protein.</text>
</comment>
<dbReference type="InterPro" id="IPR015424">
    <property type="entry name" value="PyrdxlP-dep_Trfase"/>
</dbReference>
<sequence>MVFSPHTPEDRAIMLQTIGVDRIEELFEGIPASYRFPELRLPPPVAEADIFRELLELSLRNWSTVATPTFLGAGSYNHYVPAVVHQVLWRGEFYTAYTPYQPEVSQGTLQSIYEFQSLVCLLTGMDVANASMYDGATALAEGALLCVSPPRGRTAIVVAGTVHPYYRGVLRTYTRGLPVEVREVPIPDSLRTTPQDLERFVDESTACVVVQYPNFYGRIEDLAALAETAHAVGARFVVSTYPIALGLLRPPGELGADVVTGEGQCLGIPQSFGGPGLGLLAARMELVRHLPGRLIGATVDREGKRGFVMVLQTREQHIRREKATSNICTNQGLMALAATVYLSALGKQGLQKIAKLCYHKAHYLAQRIAELPGWSLVGEGPFFNEFVVRCPQDPRAINEFLLQRGIIGGLAVGELVPEQDDLMLLCATELTTKEHIDRLVEALRDLTE</sequence>
<dbReference type="SUPFAM" id="SSF53383">
    <property type="entry name" value="PLP-dependent transferases"/>
    <property type="match status" value="1"/>
</dbReference>
<dbReference type="GO" id="GO:0009116">
    <property type="term" value="P:nucleoside metabolic process"/>
    <property type="evidence" value="ECO:0007669"/>
    <property type="project" value="InterPro"/>
</dbReference>
<feature type="domain" description="Glycine cleavage system P-protein N-terminal" evidence="5">
    <location>
        <begin position="5"/>
        <end position="442"/>
    </location>
</feature>
<dbReference type="InterPro" id="IPR023010">
    <property type="entry name" value="GcvPA"/>
</dbReference>
<evidence type="ECO:0000256" key="1">
    <source>
        <dbReference type="ARBA" id="ARBA00003788"/>
    </source>
</evidence>
<evidence type="ECO:0000256" key="3">
    <source>
        <dbReference type="ARBA" id="ARBA00049026"/>
    </source>
</evidence>
<dbReference type="CDD" id="cd00613">
    <property type="entry name" value="GDC-P"/>
    <property type="match status" value="1"/>
</dbReference>
<reference evidence="6" key="1">
    <citation type="journal article" date="2020" name="mSystems">
        <title>Genome- and Community-Level Interaction Insights into Carbon Utilization and Element Cycling Functions of Hydrothermarchaeota in Hydrothermal Sediment.</title>
        <authorList>
            <person name="Zhou Z."/>
            <person name="Liu Y."/>
            <person name="Xu W."/>
            <person name="Pan J."/>
            <person name="Luo Z.H."/>
            <person name="Li M."/>
        </authorList>
    </citation>
    <scope>NUCLEOTIDE SEQUENCE [LARGE SCALE GENOMIC DNA]</scope>
    <source>
        <strain evidence="6">SpSt-222</strain>
    </source>
</reference>
<dbReference type="EC" id="1.4.4.2" evidence="4"/>
<comment type="caution">
    <text evidence="6">The sequence shown here is derived from an EMBL/GenBank/DDBJ whole genome shotgun (WGS) entry which is preliminary data.</text>
</comment>
<dbReference type="InterPro" id="IPR015421">
    <property type="entry name" value="PyrdxlP-dep_Trfase_major"/>
</dbReference>
<dbReference type="AlphaFoldDB" id="A0A7C2BDC8"/>
<dbReference type="GO" id="GO:0004375">
    <property type="term" value="F:glycine dehydrogenase (decarboxylating) activity"/>
    <property type="evidence" value="ECO:0007669"/>
    <property type="project" value="UniProtKB-EC"/>
</dbReference>
<accession>A0A7C2BDC8</accession>
<dbReference type="Gene3D" id="3.40.640.10">
    <property type="entry name" value="Type I PLP-dependent aspartate aminotransferase-like (Major domain)"/>
    <property type="match status" value="1"/>
</dbReference>
<dbReference type="HAMAP" id="MF_00712">
    <property type="entry name" value="GcvPA"/>
    <property type="match status" value="1"/>
</dbReference>